<reference evidence="2" key="2">
    <citation type="submission" date="2018-10" db="UniProtKB">
        <authorList>
            <consortium name="EnsemblPlants"/>
        </authorList>
    </citation>
    <scope>IDENTIFICATION</scope>
</reference>
<gene>
    <name evidence="2" type="primary">LOC123115058</name>
</gene>
<sequence>MGSNTADSFDVHGPKHITDLNKIDWDNEEHRRCIAACLVKGTYVHENDRAERRAVKLAPAWWESFGFHLKKELREPIYSIVGVIFDTIYGAIFEYSPSAPRDRCAPPPRYVVAFRGTKPGSIRDYYLDLKIVVNKLEKRTRVQQPCRLVDQLMTDMRKEDEASQGQDSCIWLAGHSLGAAVALVVGRYMMVQEKPPNLRTFLFNPPHVSFITSINLLKLDPVAKESVHRVGNFLRKGAAKVLHSHREHMNNLFQQLSPWVPNLYVHEKDPICQGFIDYFEQRQKFMEGSPRVDTTFAAFSLRDAFWWHPIGKNKDRPQLLPSATLWKSCLDHELHDPHGLQQWWKPDSELRLEAKHYSYPVPQAQTTSTSSARSPAVPA</sequence>
<protein>
    <recommendedName>
        <fullName evidence="1">Fungal lipase-type domain-containing protein</fullName>
    </recommendedName>
</protein>
<feature type="domain" description="Fungal lipase-type" evidence="1">
    <location>
        <begin position="111"/>
        <end position="208"/>
    </location>
</feature>
<reference evidence="2" key="1">
    <citation type="submission" date="2018-08" db="EMBL/GenBank/DDBJ databases">
        <authorList>
            <person name="Rossello M."/>
        </authorList>
    </citation>
    <scope>NUCLEOTIDE SEQUENCE [LARGE SCALE GENOMIC DNA]</scope>
    <source>
        <strain evidence="2">cv. Chinese Spring</strain>
    </source>
</reference>
<evidence type="ECO:0000313" key="3">
    <source>
        <dbReference type="Proteomes" id="UP000019116"/>
    </source>
</evidence>
<dbReference type="KEGG" id="taes:123115058"/>
<evidence type="ECO:0000259" key="1">
    <source>
        <dbReference type="Pfam" id="PF01764"/>
    </source>
</evidence>
<dbReference type="RefSeq" id="XP_044392279.1">
    <property type="nucleotide sequence ID" value="XM_044536344.1"/>
</dbReference>
<dbReference type="AlphaFoldDB" id="A0A3B6LTL6"/>
<dbReference type="Gramene" id="TraesCS5B02G402600.1">
    <property type="protein sequence ID" value="TraesCS5B02G402600.1"/>
    <property type="gene ID" value="TraesCS5B02G402600"/>
</dbReference>
<dbReference type="Gramene" id="TraesNOR5B03G02993450.1">
    <property type="protein sequence ID" value="TraesNOR5B03G02993450.1"/>
    <property type="gene ID" value="TraesNOR5B03G02993450"/>
</dbReference>
<dbReference type="SUPFAM" id="SSF53474">
    <property type="entry name" value="alpha/beta-Hydrolases"/>
    <property type="match status" value="1"/>
</dbReference>
<dbReference type="PANTHER" id="PTHR31479:SF42">
    <property type="entry name" value="FUNGAL LIPASE-LIKE DOMAIN-CONTAINING PROTEIN"/>
    <property type="match status" value="1"/>
</dbReference>
<dbReference type="GO" id="GO:0006629">
    <property type="term" value="P:lipid metabolic process"/>
    <property type="evidence" value="ECO:0007669"/>
    <property type="project" value="InterPro"/>
</dbReference>
<dbReference type="Gramene" id="TraesPARA_EIv1.0_1725860.1">
    <property type="protein sequence ID" value="TraesPARA_EIv1.0_1725860.1.CDS"/>
    <property type="gene ID" value="TraesPARA_EIv1.0_1725860"/>
</dbReference>
<dbReference type="Proteomes" id="UP000019116">
    <property type="component" value="Chromosome 5B"/>
</dbReference>
<dbReference type="Gene3D" id="3.40.50.1820">
    <property type="entry name" value="alpha/beta hydrolase"/>
    <property type="match status" value="1"/>
</dbReference>
<dbReference type="PANTHER" id="PTHR31479">
    <property type="entry name" value="ALPHA/BETA-HYDROLASES SUPERFAMILY PROTEIN"/>
    <property type="match status" value="1"/>
</dbReference>
<dbReference type="GeneID" id="123115058"/>
<dbReference type="Gramene" id="TraesCS5B03G0997700.1">
    <property type="protein sequence ID" value="TraesCS5B03G0997700.1.CDS"/>
    <property type="gene ID" value="TraesCS5B03G0997700"/>
</dbReference>
<dbReference type="OrthoDB" id="58570at2759"/>
<dbReference type="InterPro" id="IPR002921">
    <property type="entry name" value="Fungal_lipase-type"/>
</dbReference>
<dbReference type="EnsemblPlants" id="TraesCS5B02G402600.1">
    <property type="protein sequence ID" value="TraesCS5B02G402600.1"/>
    <property type="gene ID" value="TraesCS5B02G402600"/>
</dbReference>
<name>A0A3B6LTL6_WHEAT</name>
<evidence type="ECO:0000313" key="2">
    <source>
        <dbReference type="EnsemblPlants" id="TraesCS5B02G402600.1"/>
    </source>
</evidence>
<dbReference type="OMA" id="HSHREHM"/>
<organism evidence="2">
    <name type="scientific">Triticum aestivum</name>
    <name type="common">Wheat</name>
    <dbReference type="NCBI Taxonomy" id="4565"/>
    <lineage>
        <taxon>Eukaryota</taxon>
        <taxon>Viridiplantae</taxon>
        <taxon>Streptophyta</taxon>
        <taxon>Embryophyta</taxon>
        <taxon>Tracheophyta</taxon>
        <taxon>Spermatophyta</taxon>
        <taxon>Magnoliopsida</taxon>
        <taxon>Liliopsida</taxon>
        <taxon>Poales</taxon>
        <taxon>Poaceae</taxon>
        <taxon>BOP clade</taxon>
        <taxon>Pooideae</taxon>
        <taxon>Triticodae</taxon>
        <taxon>Triticeae</taxon>
        <taxon>Triticinae</taxon>
        <taxon>Triticum</taxon>
    </lineage>
</organism>
<accession>A0A3B6LTL6</accession>
<proteinExistence type="predicted"/>
<keyword evidence="3" id="KW-1185">Reference proteome</keyword>
<dbReference type="InterPro" id="IPR029058">
    <property type="entry name" value="AB_hydrolase_fold"/>
</dbReference>
<dbReference type="Pfam" id="PF01764">
    <property type="entry name" value="Lipase_3"/>
    <property type="match status" value="1"/>
</dbReference>